<reference evidence="16 17" key="1">
    <citation type="journal article" date="2015" name="Genome Announc.">
        <title>Expanding the biotechnology potential of lactobacilli through comparative genomics of 213 strains and associated genera.</title>
        <authorList>
            <person name="Sun Z."/>
            <person name="Harris H.M."/>
            <person name="McCann A."/>
            <person name="Guo C."/>
            <person name="Argimon S."/>
            <person name="Zhang W."/>
            <person name="Yang X."/>
            <person name="Jeffery I.B."/>
            <person name="Cooney J.C."/>
            <person name="Kagawa T.F."/>
            <person name="Liu W."/>
            <person name="Song Y."/>
            <person name="Salvetti E."/>
            <person name="Wrobel A."/>
            <person name="Rasinkangas P."/>
            <person name="Parkhill J."/>
            <person name="Rea M.C."/>
            <person name="O'Sullivan O."/>
            <person name="Ritari J."/>
            <person name="Douillard F.P."/>
            <person name="Paul Ross R."/>
            <person name="Yang R."/>
            <person name="Briner A.E."/>
            <person name="Felis G.E."/>
            <person name="de Vos W.M."/>
            <person name="Barrangou R."/>
            <person name="Klaenhammer T.R."/>
            <person name="Caufield P.W."/>
            <person name="Cui Y."/>
            <person name="Zhang H."/>
            <person name="O'Toole P.W."/>
        </authorList>
    </citation>
    <scope>NUCLEOTIDE SEQUENCE [LARGE SCALE GENOMIC DNA]</scope>
    <source>
        <strain evidence="16 17">DSM 14792</strain>
    </source>
</reference>
<dbReference type="InterPro" id="IPR020546">
    <property type="entry name" value="ATP_synth_F1_dsu/esu_N"/>
</dbReference>
<keyword evidence="12" id="KW-1003">Cell membrane</keyword>
<dbReference type="EMBL" id="JQBA01000008">
    <property type="protein sequence ID" value="KRN44837.1"/>
    <property type="molecule type" value="Genomic_DNA"/>
</dbReference>
<protein>
    <recommendedName>
        <fullName evidence="4 12">ATP synthase epsilon chain</fullName>
    </recommendedName>
    <alternativeName>
        <fullName evidence="11 12">ATP synthase F1 sector epsilon subunit</fullName>
    </alternativeName>
    <alternativeName>
        <fullName evidence="10 12">F-ATPase epsilon subunit</fullName>
    </alternativeName>
</protein>
<evidence type="ECO:0000256" key="2">
    <source>
        <dbReference type="ARBA" id="ARBA00004202"/>
    </source>
</evidence>
<dbReference type="NCBIfam" id="NF001846">
    <property type="entry name" value="PRK00571.1-3"/>
    <property type="match status" value="1"/>
</dbReference>
<dbReference type="Gene3D" id="1.20.5.440">
    <property type="entry name" value="ATP synthase delta/epsilon subunit, C-terminal domain"/>
    <property type="match status" value="1"/>
</dbReference>
<evidence type="ECO:0000256" key="5">
    <source>
        <dbReference type="ARBA" id="ARBA00022448"/>
    </source>
</evidence>
<sequence length="142" mass="15175">MTMAESTFNVTIVTPDGTIYDEPATLLVMKTSEGQMGLMKNHQPIIAALAIDELRLKHAGETEDTVIAVNGGFIDFNGQVATVVAGSAELAETIDVARAQSAKERAEKQIAHAKQVHNADELARAEVHLARALNRLRVSGGN</sequence>
<evidence type="ECO:0000256" key="13">
    <source>
        <dbReference type="RuleBase" id="RU003656"/>
    </source>
</evidence>
<dbReference type="InterPro" id="IPR001469">
    <property type="entry name" value="ATP_synth_F1_dsu/esu"/>
</dbReference>
<dbReference type="PATRIC" id="fig|148604.4.peg.1954"/>
<dbReference type="Pfam" id="PF00401">
    <property type="entry name" value="ATP-synt_DE"/>
    <property type="match status" value="1"/>
</dbReference>
<comment type="function">
    <text evidence="1 12">Produces ATP from ADP in the presence of a proton gradient across the membrane.</text>
</comment>
<evidence type="ECO:0000313" key="17">
    <source>
        <dbReference type="Proteomes" id="UP000051639"/>
    </source>
</evidence>
<keyword evidence="17" id="KW-1185">Reference proteome</keyword>
<keyword evidence="6 12" id="KW-0406">Ion transport</keyword>
<dbReference type="GO" id="GO:0046933">
    <property type="term" value="F:proton-transporting ATP synthase activity, rotational mechanism"/>
    <property type="evidence" value="ECO:0007669"/>
    <property type="project" value="UniProtKB-UniRule"/>
</dbReference>
<feature type="domain" description="ATP synthase F1 complex delta/epsilon subunit N-terminal" evidence="15">
    <location>
        <begin position="8"/>
        <end position="88"/>
    </location>
</feature>
<dbReference type="GO" id="GO:0005886">
    <property type="term" value="C:plasma membrane"/>
    <property type="evidence" value="ECO:0007669"/>
    <property type="project" value="UniProtKB-SubCell"/>
</dbReference>
<dbReference type="SUPFAM" id="SSF46604">
    <property type="entry name" value="Epsilon subunit of F1F0-ATP synthase C-terminal domain"/>
    <property type="match status" value="1"/>
</dbReference>
<dbReference type="PANTHER" id="PTHR13822">
    <property type="entry name" value="ATP SYNTHASE DELTA/EPSILON CHAIN"/>
    <property type="match status" value="1"/>
</dbReference>
<comment type="caution">
    <text evidence="16">The sequence shown here is derived from an EMBL/GenBank/DDBJ whole genome shotgun (WGS) entry which is preliminary data.</text>
</comment>
<dbReference type="InterPro" id="IPR020547">
    <property type="entry name" value="ATP_synth_F1_esu_C"/>
</dbReference>
<evidence type="ECO:0000256" key="12">
    <source>
        <dbReference type="HAMAP-Rule" id="MF_00530"/>
    </source>
</evidence>
<keyword evidence="8 12" id="KW-0139">CF(1)</keyword>
<accession>A0A0R2H2Q2</accession>
<dbReference type="HAMAP" id="MF_00530">
    <property type="entry name" value="ATP_synth_epsil_bac"/>
    <property type="match status" value="1"/>
</dbReference>
<evidence type="ECO:0000259" key="15">
    <source>
        <dbReference type="Pfam" id="PF02823"/>
    </source>
</evidence>
<evidence type="ECO:0000259" key="14">
    <source>
        <dbReference type="Pfam" id="PF00401"/>
    </source>
</evidence>
<dbReference type="STRING" id="1203076.GCA_000312405_00241"/>
<dbReference type="InterPro" id="IPR036794">
    <property type="entry name" value="ATP_F1_dsu/esu_C_sf"/>
</dbReference>
<dbReference type="SUPFAM" id="SSF51344">
    <property type="entry name" value="Epsilon subunit of F1F0-ATP synthase N-terminal domain"/>
    <property type="match status" value="1"/>
</dbReference>
<evidence type="ECO:0000256" key="1">
    <source>
        <dbReference type="ARBA" id="ARBA00003543"/>
    </source>
</evidence>
<dbReference type="NCBIfam" id="TIGR01216">
    <property type="entry name" value="ATP_synt_epsi"/>
    <property type="match status" value="1"/>
</dbReference>
<comment type="similarity">
    <text evidence="3 12 13">Belongs to the ATPase epsilon chain family.</text>
</comment>
<dbReference type="PANTHER" id="PTHR13822:SF10">
    <property type="entry name" value="ATP SYNTHASE EPSILON CHAIN, CHLOROPLASTIC"/>
    <property type="match status" value="1"/>
</dbReference>
<evidence type="ECO:0000256" key="7">
    <source>
        <dbReference type="ARBA" id="ARBA00023136"/>
    </source>
</evidence>
<dbReference type="eggNOG" id="COG0355">
    <property type="taxonomic scope" value="Bacteria"/>
</dbReference>
<dbReference type="GO" id="GO:0045259">
    <property type="term" value="C:proton-transporting ATP synthase complex"/>
    <property type="evidence" value="ECO:0007669"/>
    <property type="project" value="UniProtKB-KW"/>
</dbReference>
<proteinExistence type="inferred from homology"/>
<evidence type="ECO:0000256" key="6">
    <source>
        <dbReference type="ARBA" id="ARBA00023065"/>
    </source>
</evidence>
<evidence type="ECO:0000256" key="10">
    <source>
        <dbReference type="ARBA" id="ARBA00030215"/>
    </source>
</evidence>
<dbReference type="Proteomes" id="UP000051639">
    <property type="component" value="Unassembled WGS sequence"/>
</dbReference>
<dbReference type="InterPro" id="IPR036771">
    <property type="entry name" value="ATPsynth_dsu/esu_N"/>
</dbReference>
<keyword evidence="7 12" id="KW-0472">Membrane</keyword>
<keyword evidence="5 12" id="KW-0813">Transport</keyword>
<evidence type="ECO:0000256" key="9">
    <source>
        <dbReference type="ARBA" id="ARBA00023310"/>
    </source>
</evidence>
<comment type="subunit">
    <text evidence="12 13">F-type ATPases have 2 components, CF(1) - the catalytic core - and CF(0) - the membrane proton channel. CF(1) has five subunits: alpha(3), beta(3), gamma(1), delta(1), epsilon(1). CF(0) has three main subunits: a, b and c.</text>
</comment>
<keyword evidence="12" id="KW-0375">Hydrogen ion transport</keyword>
<dbReference type="Pfam" id="PF02823">
    <property type="entry name" value="ATP-synt_DE_N"/>
    <property type="match status" value="1"/>
</dbReference>
<feature type="domain" description="ATP synthase epsilon subunit C-terminal" evidence="14">
    <location>
        <begin position="92"/>
        <end position="140"/>
    </location>
</feature>
<dbReference type="AlphaFoldDB" id="A0A0R2H2Q2"/>
<dbReference type="GO" id="GO:0005524">
    <property type="term" value="F:ATP binding"/>
    <property type="evidence" value="ECO:0007669"/>
    <property type="project" value="UniProtKB-UniRule"/>
</dbReference>
<comment type="subcellular location">
    <subcellularLocation>
        <location evidence="2 12">Cell membrane</location>
        <topology evidence="2 12">Peripheral membrane protein</topology>
    </subcellularLocation>
</comment>
<dbReference type="Gene3D" id="2.60.15.10">
    <property type="entry name" value="F0F1 ATP synthase delta/epsilon subunit, N-terminal"/>
    <property type="match status" value="1"/>
</dbReference>
<name>A0A0R2H2Q2_9LACO</name>
<evidence type="ECO:0000256" key="8">
    <source>
        <dbReference type="ARBA" id="ARBA00023196"/>
    </source>
</evidence>
<evidence type="ECO:0000313" key="16">
    <source>
        <dbReference type="EMBL" id="KRN44837.1"/>
    </source>
</evidence>
<dbReference type="CDD" id="cd12152">
    <property type="entry name" value="F1-ATPase_delta"/>
    <property type="match status" value="1"/>
</dbReference>
<organism evidence="16 17">
    <name type="scientific">Limosilactobacillus ingluviei</name>
    <dbReference type="NCBI Taxonomy" id="148604"/>
    <lineage>
        <taxon>Bacteria</taxon>
        <taxon>Bacillati</taxon>
        <taxon>Bacillota</taxon>
        <taxon>Bacilli</taxon>
        <taxon>Lactobacillales</taxon>
        <taxon>Lactobacillaceae</taxon>
        <taxon>Limosilactobacillus</taxon>
    </lineage>
</organism>
<keyword evidence="9 12" id="KW-0066">ATP synthesis</keyword>
<evidence type="ECO:0000256" key="11">
    <source>
        <dbReference type="ARBA" id="ARBA00031795"/>
    </source>
</evidence>
<gene>
    <name evidence="12" type="primary">atpC</name>
    <name evidence="16" type="ORF">IV41_GL001891</name>
</gene>
<evidence type="ECO:0000256" key="3">
    <source>
        <dbReference type="ARBA" id="ARBA00005712"/>
    </source>
</evidence>
<evidence type="ECO:0000256" key="4">
    <source>
        <dbReference type="ARBA" id="ARBA00014480"/>
    </source>
</evidence>